<keyword evidence="8" id="KW-1185">Reference proteome</keyword>
<dbReference type="Proteomes" id="UP000005753">
    <property type="component" value="Chromosome"/>
</dbReference>
<evidence type="ECO:0000256" key="4">
    <source>
        <dbReference type="ARBA" id="ARBA00023014"/>
    </source>
</evidence>
<keyword evidence="2 5" id="KW-0479">Metal-binding</keyword>
<dbReference type="InterPro" id="IPR058240">
    <property type="entry name" value="rSAM_sf"/>
</dbReference>
<dbReference type="GO" id="GO:0046872">
    <property type="term" value="F:metal ion binding"/>
    <property type="evidence" value="ECO:0007669"/>
    <property type="project" value="UniProtKB-KW"/>
</dbReference>
<dbReference type="HOGENOM" id="CLU_062674_0_1_9"/>
<proteinExistence type="predicted"/>
<evidence type="ECO:0000259" key="6">
    <source>
        <dbReference type="Pfam" id="PF04055"/>
    </source>
</evidence>
<dbReference type="SUPFAM" id="SSF102114">
    <property type="entry name" value="Radical SAM enzymes"/>
    <property type="match status" value="1"/>
</dbReference>
<dbReference type="GO" id="GO:0016829">
    <property type="term" value="F:lyase activity"/>
    <property type="evidence" value="ECO:0007669"/>
    <property type="project" value="UniProtKB-KW"/>
</dbReference>
<dbReference type="AlphaFoldDB" id="I5AST8"/>
<dbReference type="Pfam" id="PF04055">
    <property type="entry name" value="Radical_SAM"/>
    <property type="match status" value="1"/>
</dbReference>
<gene>
    <name evidence="7" type="ORF">EubceDRAFT1_1037</name>
</gene>
<dbReference type="EMBL" id="CM001487">
    <property type="protein sequence ID" value="EIM56861.1"/>
    <property type="molecule type" value="Genomic_DNA"/>
</dbReference>
<reference evidence="7 8" key="2">
    <citation type="submission" date="2012-02" db="EMBL/GenBank/DDBJ databases">
        <title>Improved High-Quality Draft sequence of Eubacterium cellulosolvens 6.</title>
        <authorList>
            <consortium name="US DOE Joint Genome Institute"/>
            <person name="Lucas S."/>
            <person name="Han J."/>
            <person name="Lapidus A."/>
            <person name="Cheng J.-F."/>
            <person name="Goodwin L."/>
            <person name="Pitluck S."/>
            <person name="Peters L."/>
            <person name="Mikhailova N."/>
            <person name="Gu W."/>
            <person name="Detter J.C."/>
            <person name="Han C."/>
            <person name="Tapia R."/>
            <person name="Land M."/>
            <person name="Hauser L."/>
            <person name="Kyrpides N."/>
            <person name="Ivanova N."/>
            <person name="Pagani I."/>
            <person name="Johnson E."/>
            <person name="Mukhopadhyay B."/>
            <person name="Anderson I."/>
            <person name="Woyke T."/>
        </authorList>
    </citation>
    <scope>NUCLEOTIDE SEQUENCE [LARGE SCALE GENOMIC DNA]</scope>
    <source>
        <strain evidence="7 8">6</strain>
    </source>
</reference>
<dbReference type="PIRSF" id="PIRSF004869">
    <property type="entry name" value="PflX_prd"/>
    <property type="match status" value="1"/>
</dbReference>
<dbReference type="eggNOG" id="COG1313">
    <property type="taxonomic scope" value="Bacteria"/>
</dbReference>
<accession>I5AST8</accession>
<dbReference type="PANTHER" id="PTHR43075:SF1">
    <property type="entry name" value="FORMATE LYASE ACTIVATING ENZYME, PUTATIVE (AFU_ORTHOLOGUE AFUA_2G15630)-RELATED"/>
    <property type="match status" value="1"/>
</dbReference>
<protein>
    <submittedName>
        <fullName evidence="7">Pyruvate formate lyase activating protein-like uncharacterized Fe-S protein</fullName>
    </submittedName>
</protein>
<evidence type="ECO:0000256" key="1">
    <source>
        <dbReference type="ARBA" id="ARBA00022691"/>
    </source>
</evidence>
<dbReference type="InterPro" id="IPR016431">
    <property type="entry name" value="Pyrv-formate_lyase-activ_prd"/>
</dbReference>
<dbReference type="Gene3D" id="3.20.20.70">
    <property type="entry name" value="Aldolase class I"/>
    <property type="match status" value="1"/>
</dbReference>
<reference evidence="7 8" key="1">
    <citation type="submission" date="2010-08" db="EMBL/GenBank/DDBJ databases">
        <authorList>
            <consortium name="US DOE Joint Genome Institute (JGI-PGF)"/>
            <person name="Lucas S."/>
            <person name="Copeland A."/>
            <person name="Lapidus A."/>
            <person name="Cheng J.-F."/>
            <person name="Bruce D."/>
            <person name="Goodwin L."/>
            <person name="Pitluck S."/>
            <person name="Land M.L."/>
            <person name="Hauser L."/>
            <person name="Chang Y.-J."/>
            <person name="Anderson I.J."/>
            <person name="Johnson E."/>
            <person name="Mulhopadhyay B."/>
            <person name="Kyrpides N."/>
            <person name="Woyke T.J."/>
        </authorList>
    </citation>
    <scope>NUCLEOTIDE SEQUENCE [LARGE SCALE GENOMIC DNA]</scope>
    <source>
        <strain evidence="7 8">6</strain>
    </source>
</reference>
<dbReference type="SFLD" id="SFLDG01099">
    <property type="entry name" value="Uncharacterised_Radical_SAM_Su"/>
    <property type="match status" value="1"/>
</dbReference>
<feature type="binding site" evidence="5">
    <location>
        <position position="99"/>
    </location>
    <ligand>
        <name>[4Fe-4S] cluster</name>
        <dbReference type="ChEBI" id="CHEBI:49883"/>
        <note>4Fe-4S-S-AdoMet</note>
    </ligand>
</feature>
<feature type="domain" description="Radical SAM core" evidence="6">
    <location>
        <begin position="90"/>
        <end position="219"/>
    </location>
</feature>
<keyword evidence="7" id="KW-0670">Pyruvate</keyword>
<dbReference type="GO" id="GO:0051536">
    <property type="term" value="F:iron-sulfur cluster binding"/>
    <property type="evidence" value="ECO:0007669"/>
    <property type="project" value="UniProtKB-KW"/>
</dbReference>
<evidence type="ECO:0000313" key="8">
    <source>
        <dbReference type="Proteomes" id="UP000005753"/>
    </source>
</evidence>
<dbReference type="InterPro" id="IPR040085">
    <property type="entry name" value="MJ0674-like"/>
</dbReference>
<sequence length="336" mass="37273">MQEGLAVSAGLIRAFPKISRYNVPMWKISDYMKKCMSCPRKCAVDRENGKTGVCGVPADIYVARAALHYWEEPCISGSEEAGNRNGSGTVFFSGCVLKCVYCQNYEVAHAAVGRMITVGRLAEIFLELQDQGANNINLVTPTQYIPQIAAAAEIARSGGLSIPFVCNCGGYEDPEMLKLLDGIVDIYLTDFKYMDADSAAKYSLAADYPERAKDALAEMVRQQPEAFFSEDGLMKKGVIVRHLVLPGMVRNAKKVIRYVYDKYGDSVWLSLMNQYTPFERVKDKYPEIGRKVTRREYNEVLDYAIELGVENAFMQEGATAGESFIPVFDGEGVNGI</sequence>
<organism evidence="7 8">
    <name type="scientific">Eubacterium cellulosolvens (strain ATCC 43171 / JCM 9499 / 6)</name>
    <name type="common">Cillobacterium cellulosolvens</name>
    <dbReference type="NCBI Taxonomy" id="633697"/>
    <lineage>
        <taxon>Bacteria</taxon>
        <taxon>Bacillati</taxon>
        <taxon>Bacillota</taxon>
        <taxon>Clostridia</taxon>
        <taxon>Eubacteriales</taxon>
        <taxon>Eubacteriaceae</taxon>
        <taxon>Eubacterium</taxon>
    </lineage>
</organism>
<evidence type="ECO:0000256" key="3">
    <source>
        <dbReference type="ARBA" id="ARBA00023004"/>
    </source>
</evidence>
<dbReference type="InterPro" id="IPR007197">
    <property type="entry name" value="rSAM"/>
</dbReference>
<dbReference type="SFLD" id="SFLDS00029">
    <property type="entry name" value="Radical_SAM"/>
    <property type="match status" value="1"/>
</dbReference>
<evidence type="ECO:0000256" key="5">
    <source>
        <dbReference type="PIRSR" id="PIRSR004869-50"/>
    </source>
</evidence>
<name>I5AST8_EUBC6</name>
<dbReference type="PANTHER" id="PTHR43075">
    <property type="entry name" value="FORMATE LYASE ACTIVATING ENZYME, PUTATIVE (AFU_ORTHOLOGUE AFUA_2G15630)-RELATED"/>
    <property type="match status" value="1"/>
</dbReference>
<keyword evidence="3 5" id="KW-0408">Iron</keyword>
<dbReference type="InterPro" id="IPR013785">
    <property type="entry name" value="Aldolase_TIM"/>
</dbReference>
<feature type="binding site" evidence="5">
    <location>
        <position position="95"/>
    </location>
    <ligand>
        <name>[4Fe-4S] cluster</name>
        <dbReference type="ChEBI" id="CHEBI:49883"/>
        <note>4Fe-4S-S-AdoMet</note>
    </ligand>
</feature>
<keyword evidence="7" id="KW-0456">Lyase</keyword>
<keyword evidence="1 5" id="KW-0949">S-adenosyl-L-methionine</keyword>
<feature type="binding site" evidence="5">
    <location>
        <position position="102"/>
    </location>
    <ligand>
        <name>[4Fe-4S] cluster</name>
        <dbReference type="ChEBI" id="CHEBI:49883"/>
        <note>4Fe-4S-S-AdoMet</note>
    </ligand>
</feature>
<comment type="cofactor">
    <cofactor evidence="5">
        <name>[4Fe-4S] cluster</name>
        <dbReference type="ChEBI" id="CHEBI:49883"/>
    </cofactor>
    <text evidence="5">Binds 1 [4Fe-4S] cluster. The cluster is coordinated with 3 cysteines and an exchangeable S-adenosyl-L-methionine.</text>
</comment>
<keyword evidence="4 5" id="KW-0411">Iron-sulfur</keyword>
<dbReference type="STRING" id="633697.EubceDRAFT1_1037"/>
<evidence type="ECO:0000256" key="2">
    <source>
        <dbReference type="ARBA" id="ARBA00022723"/>
    </source>
</evidence>
<evidence type="ECO:0000313" key="7">
    <source>
        <dbReference type="EMBL" id="EIM56861.1"/>
    </source>
</evidence>